<evidence type="ECO:0000313" key="11">
    <source>
        <dbReference type="EMBL" id="KKZ12499.1"/>
    </source>
</evidence>
<evidence type="ECO:0000256" key="7">
    <source>
        <dbReference type="ARBA" id="ARBA00023136"/>
    </source>
</evidence>
<evidence type="ECO:0000259" key="10">
    <source>
        <dbReference type="Pfam" id="PF04138"/>
    </source>
</evidence>
<feature type="transmembrane region" description="Helical" evidence="8">
    <location>
        <begin position="276"/>
        <end position="299"/>
    </location>
</feature>
<reference evidence="11 12" key="1">
    <citation type="submission" date="2015-01" db="EMBL/GenBank/DDBJ databases">
        <title>Lifestyle Evolution in Cyanobacterial Symbionts of Sponges.</title>
        <authorList>
            <person name="Burgsdorf I."/>
            <person name="Slaby B.M."/>
            <person name="Handley K.M."/>
            <person name="Haber M."/>
            <person name="Blom J."/>
            <person name="Marshall C.W."/>
            <person name="Gilbert J.A."/>
            <person name="Hentschel U."/>
            <person name="Steindler L."/>
        </authorList>
    </citation>
    <scope>NUCLEOTIDE SEQUENCE [LARGE SCALE GENOMIC DNA]</scope>
    <source>
        <strain evidence="11">SP3</strain>
    </source>
</reference>
<evidence type="ECO:0000256" key="5">
    <source>
        <dbReference type="ARBA" id="ARBA00022692"/>
    </source>
</evidence>
<evidence type="ECO:0000256" key="4">
    <source>
        <dbReference type="ARBA" id="ARBA00022679"/>
    </source>
</evidence>
<dbReference type="PANTHER" id="PTHR43398">
    <property type="entry name" value="DOLICHOL-PHOSPHATE MANNOSYLTRANSFERASE SUBUNIT 1"/>
    <property type="match status" value="1"/>
</dbReference>
<comment type="subcellular location">
    <subcellularLocation>
        <location evidence="1">Membrane</location>
        <topology evidence="1">Multi-pass membrane protein</topology>
    </subcellularLocation>
</comment>
<keyword evidence="6 8" id="KW-1133">Transmembrane helix</keyword>
<keyword evidence="7 8" id="KW-0472">Membrane</keyword>
<dbReference type="InterPro" id="IPR007267">
    <property type="entry name" value="GtrA_DPMS_TM"/>
</dbReference>
<dbReference type="GO" id="GO:0016020">
    <property type="term" value="C:membrane"/>
    <property type="evidence" value="ECO:0007669"/>
    <property type="project" value="UniProtKB-SubCell"/>
</dbReference>
<feature type="domain" description="Glycosyltransferase 2-like" evidence="9">
    <location>
        <begin position="7"/>
        <end position="147"/>
    </location>
</feature>
<accession>A0A0G2HLE6</accession>
<dbReference type="InterPro" id="IPR039528">
    <property type="entry name" value="DPM1-like"/>
</dbReference>
<evidence type="ECO:0000256" key="3">
    <source>
        <dbReference type="ARBA" id="ARBA00022676"/>
    </source>
</evidence>
<dbReference type="GO" id="GO:0004582">
    <property type="term" value="F:dolichyl-phosphate beta-D-mannosyltransferase activity"/>
    <property type="evidence" value="ECO:0007669"/>
    <property type="project" value="InterPro"/>
</dbReference>
<dbReference type="AlphaFoldDB" id="A0A0G2HLE6"/>
<evidence type="ECO:0000259" key="9">
    <source>
        <dbReference type="Pfam" id="PF00535"/>
    </source>
</evidence>
<gene>
    <name evidence="11" type="ORF">TE42_04320</name>
</gene>
<feature type="domain" description="GtrA/DPMS transmembrane" evidence="10">
    <location>
        <begin position="252"/>
        <end position="370"/>
    </location>
</feature>
<name>A0A0G2HLE6_9SYNE</name>
<evidence type="ECO:0000313" key="12">
    <source>
        <dbReference type="Proteomes" id="UP000035067"/>
    </source>
</evidence>
<dbReference type="Pfam" id="PF00535">
    <property type="entry name" value="Glycos_transf_2"/>
    <property type="match status" value="1"/>
</dbReference>
<evidence type="ECO:0000256" key="8">
    <source>
        <dbReference type="SAM" id="Phobius"/>
    </source>
</evidence>
<dbReference type="InterPro" id="IPR029044">
    <property type="entry name" value="Nucleotide-diphossugar_trans"/>
</dbReference>
<comment type="similarity">
    <text evidence="2">Belongs to the glycosyltransferase 2 family.</text>
</comment>
<sequence>MQSGNLSVILATYNEVETIGPIVRKLLSQLDQESGPSLEIIVVDDDSPDGTADVVRQLGRQDPRVHLLLRCGRSGLSTAIRDGLLSASGDLAVVMDADGQHDPAIIHAAVTLLEQQALDLVVGSRFYTDGEQQQRIAGLSAKRQSGSEGANWLARRSLPAYGHLSDIMSGFMVLRLTATRGAIRRVNLTGFKFLYELLSVSEGRFKVGEVPLNFHPRKMGNSKLDQAIIWDWLVSLLHTFTGRIVPRHAISFGLVGMIGMAIHAGIFFTLRTVGWSFLYSQIVAVVAAASSNYLVNNIFTFRAQRLRGMALLIGLVKFLMVCSLGLIANIGVSIAVYANMREESLGIVAVLAGIMVDFIWKYAASSWFVWNVPY</sequence>
<dbReference type="CDD" id="cd06442">
    <property type="entry name" value="DPM1_like"/>
    <property type="match status" value="1"/>
</dbReference>
<evidence type="ECO:0000256" key="6">
    <source>
        <dbReference type="ARBA" id="ARBA00022989"/>
    </source>
</evidence>
<dbReference type="Proteomes" id="UP000035067">
    <property type="component" value="Unassembled WGS sequence"/>
</dbReference>
<dbReference type="Pfam" id="PF04138">
    <property type="entry name" value="GtrA_DPMS_TM"/>
    <property type="match status" value="1"/>
</dbReference>
<dbReference type="InterPro" id="IPR001173">
    <property type="entry name" value="Glyco_trans_2-like"/>
</dbReference>
<feature type="transmembrane region" description="Helical" evidence="8">
    <location>
        <begin position="344"/>
        <end position="364"/>
    </location>
</feature>
<evidence type="ECO:0000256" key="2">
    <source>
        <dbReference type="ARBA" id="ARBA00006739"/>
    </source>
</evidence>
<evidence type="ECO:0000256" key="1">
    <source>
        <dbReference type="ARBA" id="ARBA00004141"/>
    </source>
</evidence>
<proteinExistence type="inferred from homology"/>
<feature type="transmembrane region" description="Helical" evidence="8">
    <location>
        <begin position="311"/>
        <end position="338"/>
    </location>
</feature>
<dbReference type="PATRIC" id="fig|1604020.3.peg.117"/>
<dbReference type="PANTHER" id="PTHR43398:SF1">
    <property type="entry name" value="DOLICHOL-PHOSPHATE MANNOSYLTRANSFERASE SUBUNIT 1"/>
    <property type="match status" value="1"/>
</dbReference>
<dbReference type="EMBL" id="JXQG01000019">
    <property type="protein sequence ID" value="KKZ12499.1"/>
    <property type="molecule type" value="Genomic_DNA"/>
</dbReference>
<keyword evidence="4 11" id="KW-0808">Transferase</keyword>
<dbReference type="SUPFAM" id="SSF53448">
    <property type="entry name" value="Nucleotide-diphospho-sugar transferases"/>
    <property type="match status" value="1"/>
</dbReference>
<keyword evidence="3" id="KW-0328">Glycosyltransferase</keyword>
<dbReference type="Gene3D" id="3.90.550.10">
    <property type="entry name" value="Spore Coat Polysaccharide Biosynthesis Protein SpsA, Chain A"/>
    <property type="match status" value="1"/>
</dbReference>
<feature type="transmembrane region" description="Helical" evidence="8">
    <location>
        <begin position="249"/>
        <end position="270"/>
    </location>
</feature>
<protein>
    <submittedName>
        <fullName evidence="11">Glycosyl transferase</fullName>
    </submittedName>
</protein>
<organism evidence="11 12">
    <name type="scientific">Candidatus Synechococcus spongiarum SP3</name>
    <dbReference type="NCBI Taxonomy" id="1604020"/>
    <lineage>
        <taxon>Bacteria</taxon>
        <taxon>Bacillati</taxon>
        <taxon>Cyanobacteriota</taxon>
        <taxon>Cyanophyceae</taxon>
        <taxon>Synechococcales</taxon>
        <taxon>Synechococcaceae</taxon>
        <taxon>Synechococcus</taxon>
    </lineage>
</organism>
<keyword evidence="5 8" id="KW-0812">Transmembrane</keyword>
<dbReference type="GO" id="GO:0000271">
    <property type="term" value="P:polysaccharide biosynthetic process"/>
    <property type="evidence" value="ECO:0007669"/>
    <property type="project" value="InterPro"/>
</dbReference>
<comment type="caution">
    <text evidence="11">The sequence shown here is derived from an EMBL/GenBank/DDBJ whole genome shotgun (WGS) entry which is preliminary data.</text>
</comment>